<proteinExistence type="inferred from homology"/>
<keyword evidence="2 6" id="KW-0812">Transmembrane</keyword>
<evidence type="ECO:0000256" key="3">
    <source>
        <dbReference type="ARBA" id="ARBA00022989"/>
    </source>
</evidence>
<feature type="transmembrane region" description="Helical" evidence="6">
    <location>
        <begin position="104"/>
        <end position="122"/>
    </location>
</feature>
<protein>
    <recommendedName>
        <fullName evidence="9">Transmembrane protein 179</fullName>
    </recommendedName>
</protein>
<evidence type="ECO:0000256" key="1">
    <source>
        <dbReference type="ARBA" id="ARBA00004141"/>
    </source>
</evidence>
<gene>
    <name evidence="7" type="ORF">MGAL_10B075658</name>
</gene>
<comment type="subcellular location">
    <subcellularLocation>
        <location evidence="1">Membrane</location>
        <topology evidence="1">Multi-pass membrane protein</topology>
    </subcellularLocation>
</comment>
<dbReference type="Proteomes" id="UP000596742">
    <property type="component" value="Unassembled WGS sequence"/>
</dbReference>
<comment type="similarity">
    <text evidence="5">Belongs to the TMEM179 family.</text>
</comment>
<evidence type="ECO:0000256" key="2">
    <source>
        <dbReference type="ARBA" id="ARBA00022692"/>
    </source>
</evidence>
<feature type="transmembrane region" description="Helical" evidence="6">
    <location>
        <begin position="42"/>
        <end position="65"/>
    </location>
</feature>
<organism evidence="7 8">
    <name type="scientific">Mytilus galloprovincialis</name>
    <name type="common">Mediterranean mussel</name>
    <dbReference type="NCBI Taxonomy" id="29158"/>
    <lineage>
        <taxon>Eukaryota</taxon>
        <taxon>Metazoa</taxon>
        <taxon>Spiralia</taxon>
        <taxon>Lophotrochozoa</taxon>
        <taxon>Mollusca</taxon>
        <taxon>Bivalvia</taxon>
        <taxon>Autobranchia</taxon>
        <taxon>Pteriomorphia</taxon>
        <taxon>Mytilida</taxon>
        <taxon>Mytiloidea</taxon>
        <taxon>Mytilidae</taxon>
        <taxon>Mytilinae</taxon>
        <taxon>Mytilus</taxon>
    </lineage>
</organism>
<keyword evidence="8" id="KW-1185">Reference proteome</keyword>
<keyword evidence="3 6" id="KW-1133">Transmembrane helix</keyword>
<dbReference type="AlphaFoldDB" id="A0A8B6HLZ5"/>
<evidence type="ECO:0000313" key="8">
    <source>
        <dbReference type="Proteomes" id="UP000596742"/>
    </source>
</evidence>
<comment type="caution">
    <text evidence="7">The sequence shown here is derived from an EMBL/GenBank/DDBJ whole genome shotgun (WGS) entry which is preliminary data.</text>
</comment>
<feature type="transmembrane region" description="Helical" evidence="6">
    <location>
        <begin position="134"/>
        <end position="153"/>
    </location>
</feature>
<dbReference type="OrthoDB" id="6423876at2759"/>
<dbReference type="InterPro" id="IPR059010">
    <property type="entry name" value="TMEM179-179B"/>
</dbReference>
<dbReference type="PANTHER" id="PTHR31872:SF4">
    <property type="entry name" value="TRANSMEMBRANE PROTEIN 179"/>
    <property type="match status" value="1"/>
</dbReference>
<name>A0A8B6HLZ5_MYTGA</name>
<dbReference type="InterPro" id="IPR029673">
    <property type="entry name" value="TMEM179"/>
</dbReference>
<evidence type="ECO:0000256" key="5">
    <source>
        <dbReference type="ARBA" id="ARBA00093776"/>
    </source>
</evidence>
<feature type="transmembrane region" description="Helical" evidence="6">
    <location>
        <begin position="202"/>
        <end position="223"/>
    </location>
</feature>
<dbReference type="Pfam" id="PF26158">
    <property type="entry name" value="Claudin_TMEM179-179B"/>
    <property type="match status" value="1"/>
</dbReference>
<evidence type="ECO:0000256" key="4">
    <source>
        <dbReference type="ARBA" id="ARBA00023136"/>
    </source>
</evidence>
<reference evidence="7" key="1">
    <citation type="submission" date="2018-11" db="EMBL/GenBank/DDBJ databases">
        <authorList>
            <person name="Alioto T."/>
            <person name="Alioto T."/>
        </authorList>
    </citation>
    <scope>NUCLEOTIDE SEQUENCE</scope>
</reference>
<accession>A0A8B6HLZ5</accession>
<evidence type="ECO:0000256" key="6">
    <source>
        <dbReference type="SAM" id="Phobius"/>
    </source>
</evidence>
<evidence type="ECO:0008006" key="9">
    <source>
        <dbReference type="Google" id="ProtNLM"/>
    </source>
</evidence>
<sequence>MYLGHVTSNSRRTVTETKLTRGHFHTESAHLLCSIEMGLGNILLLTQVIAYLVSFIVSFFIFIPIATNVKEFNGHCLLYADGTFDDTTKELKHISWGRDSACGFNIFMGVIVMLLSLFYMVWESVYLFKNIDGSWLDCFVTALVSLLVCLMLFGSSLTLSVGFNEWCGLISNEGINCELGDFVTFIEEKDINTSNFYLEMMMAQFCTWICWICWVVLSVVAVIKVYRYHQQESFTISMNRERDRLLQRAGHRQPVVM</sequence>
<keyword evidence="4 6" id="KW-0472">Membrane</keyword>
<dbReference type="EMBL" id="UYJE01010290">
    <property type="protein sequence ID" value="VDI81783.1"/>
    <property type="molecule type" value="Genomic_DNA"/>
</dbReference>
<evidence type="ECO:0000313" key="7">
    <source>
        <dbReference type="EMBL" id="VDI81783.1"/>
    </source>
</evidence>
<dbReference type="PANTHER" id="PTHR31872">
    <property type="entry name" value="TRANSMEMBRANE PROTEIN 179"/>
    <property type="match status" value="1"/>
</dbReference>